<proteinExistence type="predicted"/>
<sequence length="264" mass="28280">MTTPALSVDAVFRLARDLDCVGIEFRNDLERPLFDGKSPAAIKDLAAEHNVRILALAEVKAFNDAPETKTAKARALMQTAQACGAEGVALIPRMGDAPLDRAAQRDSLRHALAIYQPMLTDMNLIGFIEPLGFAASTLRHKDDAADVLADMGNPDCFKLVHDTFHHHLSGDTTFYPDLTGIVHISGISDPAPNVADMTDAHRILVDQDDRLGNIAQLQTLRAQGYAGPASFECFAPEIHAITDPSAALAGSITFITAQLTAKAA</sequence>
<dbReference type="RefSeq" id="WP_183529743.1">
    <property type="nucleotide sequence ID" value="NZ_JACIJM010000007.1"/>
</dbReference>
<dbReference type="InterPro" id="IPR036237">
    <property type="entry name" value="Xyl_isomerase-like_sf"/>
</dbReference>
<feature type="domain" description="Xylose isomerase-like TIM barrel" evidence="1">
    <location>
        <begin position="12"/>
        <end position="249"/>
    </location>
</feature>
<gene>
    <name evidence="2" type="ORF">FHS72_002607</name>
</gene>
<dbReference type="SUPFAM" id="SSF51658">
    <property type="entry name" value="Xylose isomerase-like"/>
    <property type="match status" value="1"/>
</dbReference>
<keyword evidence="2" id="KW-0413">Isomerase</keyword>
<evidence type="ECO:0000259" key="1">
    <source>
        <dbReference type="Pfam" id="PF01261"/>
    </source>
</evidence>
<reference evidence="2 3" key="1">
    <citation type="submission" date="2020-08" db="EMBL/GenBank/DDBJ databases">
        <title>Genomic Encyclopedia of Type Strains, Phase IV (KMG-IV): sequencing the most valuable type-strain genomes for metagenomic binning, comparative biology and taxonomic classification.</title>
        <authorList>
            <person name="Goeker M."/>
        </authorList>
    </citation>
    <scope>NUCLEOTIDE SEQUENCE [LARGE SCALE GENOMIC DNA]</scope>
    <source>
        <strain evidence="2 3">DSM 101064</strain>
    </source>
</reference>
<dbReference type="AlphaFoldDB" id="A0A7W9BMC2"/>
<keyword evidence="3" id="KW-1185">Reference proteome</keyword>
<dbReference type="EMBL" id="JACIJM010000007">
    <property type="protein sequence ID" value="MBB5722971.1"/>
    <property type="molecule type" value="Genomic_DNA"/>
</dbReference>
<comment type="caution">
    <text evidence="2">The sequence shown here is derived from an EMBL/GenBank/DDBJ whole genome shotgun (WGS) entry which is preliminary data.</text>
</comment>
<dbReference type="InterPro" id="IPR013022">
    <property type="entry name" value="Xyl_isomerase-like_TIM-brl"/>
</dbReference>
<dbReference type="Pfam" id="PF01261">
    <property type="entry name" value="AP_endonuc_2"/>
    <property type="match status" value="1"/>
</dbReference>
<accession>A0A7W9BMC2</accession>
<dbReference type="Gene3D" id="3.20.20.150">
    <property type="entry name" value="Divalent-metal-dependent TIM barrel enzymes"/>
    <property type="match status" value="1"/>
</dbReference>
<evidence type="ECO:0000313" key="3">
    <source>
        <dbReference type="Proteomes" id="UP000535415"/>
    </source>
</evidence>
<dbReference type="EC" id="5.3.99.11" evidence="2"/>
<organism evidence="2 3">
    <name type="scientific">Yoonia ponticola</name>
    <dbReference type="NCBI Taxonomy" id="1524255"/>
    <lineage>
        <taxon>Bacteria</taxon>
        <taxon>Pseudomonadati</taxon>
        <taxon>Pseudomonadota</taxon>
        <taxon>Alphaproteobacteria</taxon>
        <taxon>Rhodobacterales</taxon>
        <taxon>Paracoccaceae</taxon>
        <taxon>Yoonia</taxon>
    </lineage>
</organism>
<dbReference type="Proteomes" id="UP000535415">
    <property type="component" value="Unassembled WGS sequence"/>
</dbReference>
<evidence type="ECO:0000313" key="2">
    <source>
        <dbReference type="EMBL" id="MBB5722971.1"/>
    </source>
</evidence>
<dbReference type="GO" id="GO:0016853">
    <property type="term" value="F:isomerase activity"/>
    <property type="evidence" value="ECO:0007669"/>
    <property type="project" value="UniProtKB-KW"/>
</dbReference>
<protein>
    <submittedName>
        <fullName evidence="2">2-keto-myo-inositol isomerase</fullName>
        <ecNumber evidence="2">5.3.99.11</ecNumber>
    </submittedName>
</protein>
<name>A0A7W9BMC2_9RHOB</name>